<dbReference type="CDD" id="cd02513">
    <property type="entry name" value="CMP-NeuAc_Synthase"/>
    <property type="match status" value="1"/>
</dbReference>
<keyword evidence="1" id="KW-0548">Nucleotidyltransferase</keyword>
<name>A0A4U9R7M1_HATHI</name>
<protein>
    <submittedName>
        <fullName evidence="1">Acylneuraminate cytidylyltransferase</fullName>
        <ecNumber evidence="1">2.7.7.43</ecNumber>
    </submittedName>
</protein>
<dbReference type="AlphaFoldDB" id="A0A4U9R7M1"/>
<dbReference type="InterPro" id="IPR050793">
    <property type="entry name" value="CMP-NeuNAc_synthase"/>
</dbReference>
<dbReference type="InterPro" id="IPR029044">
    <property type="entry name" value="Nucleotide-diphossugar_trans"/>
</dbReference>
<keyword evidence="1" id="KW-0808">Transferase</keyword>
<dbReference type="RefSeq" id="WP_138209755.1">
    <property type="nucleotide sequence ID" value="NZ_CBCRUQ010000004.1"/>
</dbReference>
<sequence>MYYNKTFLAIIPARGGSKGIYKKNIVKIKGKPLIQYTIDEAKKSKYLDRVIVSTEDEEISRISRTIGAEVPFLRPKYLAQDKSKVIDSIIYTINKFEENGFKYDYVVLLQPTQPLRLAYHIDEAIEKIVKKNEDSLVSISEVKEHPILMRTLDENERTISLLNVNSTVRRQEFPKMYKVNGAIYINKINSNLNKDTSMNDNILAYIMEKEYDLDIDDAIDLQMFKLNLEK</sequence>
<dbReference type="EMBL" id="LR590481">
    <property type="protein sequence ID" value="VTQ87269.1"/>
    <property type="molecule type" value="Genomic_DNA"/>
</dbReference>
<dbReference type="EC" id="2.7.7.43" evidence="1"/>
<dbReference type="PANTHER" id="PTHR21485:SF6">
    <property type="entry name" value="N-ACYLNEURAMINATE CYTIDYLYLTRANSFERASE-RELATED"/>
    <property type="match status" value="1"/>
</dbReference>
<evidence type="ECO:0000313" key="2">
    <source>
        <dbReference type="Proteomes" id="UP000308489"/>
    </source>
</evidence>
<dbReference type="OrthoDB" id="9805604at2"/>
<accession>A0A4U9R7M1</accession>
<dbReference type="GO" id="GO:0008781">
    <property type="term" value="F:N-acylneuraminate cytidylyltransferase activity"/>
    <property type="evidence" value="ECO:0007669"/>
    <property type="project" value="UniProtKB-EC"/>
</dbReference>
<dbReference type="KEGG" id="hhw:NCTC503_01055"/>
<dbReference type="SUPFAM" id="SSF53448">
    <property type="entry name" value="Nucleotide-diphospho-sugar transferases"/>
    <property type="match status" value="1"/>
</dbReference>
<dbReference type="Gene3D" id="3.90.550.10">
    <property type="entry name" value="Spore Coat Polysaccharide Biosynthesis Protein SpsA, Chain A"/>
    <property type="match status" value="1"/>
</dbReference>
<keyword evidence="2" id="KW-1185">Reference proteome</keyword>
<organism evidence="1 2">
    <name type="scientific">Hathewaya histolytica</name>
    <name type="common">Clostridium histolyticum</name>
    <dbReference type="NCBI Taxonomy" id="1498"/>
    <lineage>
        <taxon>Bacteria</taxon>
        <taxon>Bacillati</taxon>
        <taxon>Bacillota</taxon>
        <taxon>Clostridia</taxon>
        <taxon>Eubacteriales</taxon>
        <taxon>Clostridiaceae</taxon>
        <taxon>Hathewaya</taxon>
    </lineage>
</organism>
<dbReference type="PANTHER" id="PTHR21485">
    <property type="entry name" value="HAD SUPERFAMILY MEMBERS CMAS AND KDSC"/>
    <property type="match status" value="1"/>
</dbReference>
<dbReference type="Pfam" id="PF02348">
    <property type="entry name" value="CTP_transf_3"/>
    <property type="match status" value="1"/>
</dbReference>
<evidence type="ECO:0000313" key="1">
    <source>
        <dbReference type="EMBL" id="VTQ87269.1"/>
    </source>
</evidence>
<proteinExistence type="predicted"/>
<dbReference type="Proteomes" id="UP000308489">
    <property type="component" value="Chromosome 1"/>
</dbReference>
<reference evidence="1 2" key="1">
    <citation type="submission" date="2019-05" db="EMBL/GenBank/DDBJ databases">
        <authorList>
            <consortium name="Pathogen Informatics"/>
        </authorList>
    </citation>
    <scope>NUCLEOTIDE SEQUENCE [LARGE SCALE GENOMIC DNA]</scope>
    <source>
        <strain evidence="1 2">NCTC503</strain>
    </source>
</reference>
<dbReference type="InterPro" id="IPR003329">
    <property type="entry name" value="Cytidylyl_trans"/>
</dbReference>
<gene>
    <name evidence="1" type="primary">neuA_1</name>
    <name evidence="1" type="ORF">NCTC503_01055</name>
</gene>